<reference evidence="2" key="1">
    <citation type="submission" date="2023-03" db="EMBL/GenBank/DDBJ databases">
        <title>Complete genome of Cladonia borealis.</title>
        <authorList>
            <person name="Park H."/>
        </authorList>
    </citation>
    <scope>NUCLEOTIDE SEQUENCE</scope>
    <source>
        <strain evidence="2">ANT050790</strain>
    </source>
</reference>
<feature type="compositionally biased region" description="Basic residues" evidence="1">
    <location>
        <begin position="295"/>
        <end position="304"/>
    </location>
</feature>
<feature type="region of interest" description="Disordered" evidence="1">
    <location>
        <begin position="171"/>
        <end position="234"/>
    </location>
</feature>
<feature type="compositionally biased region" description="Basic residues" evidence="1">
    <location>
        <begin position="267"/>
        <end position="276"/>
    </location>
</feature>
<protein>
    <submittedName>
        <fullName evidence="2">Uncharacterized protein</fullName>
    </submittedName>
</protein>
<gene>
    <name evidence="2" type="ORF">JMJ35_000960</name>
</gene>
<name>A0AA39V515_9LECA</name>
<keyword evidence="3" id="KW-1185">Reference proteome</keyword>
<feature type="compositionally biased region" description="Basic and acidic residues" evidence="1">
    <location>
        <begin position="277"/>
        <end position="288"/>
    </location>
</feature>
<sequence length="304" mass="34710">MGQDMSRSATPERDLHSDLHSLFSDDELDLDNFDLEGFTQEEAVRYNEIAEHGQRLQDALVPKKVAASIQKVPKRIRNSHTKPSVIKQMNHYIRKHPFFERSLAITVKSERRQFERNVYDFARGLGLKRTEARRHVIKAREFCGEEQSDSDSSSFEGEIDDSRWMFETSSNLDESAAEAMPIDLPTRQVDSSDKTRTASDIPTKVGKDAVSMSAGTKPPSKKRKAKAGGMDSDYQSASPLELLELYNRVTALQAGDKPDEGKGARRDSKKKRKRQKRLEISKDDKTEPEVGTNFRRTKRWRNHP</sequence>
<comment type="caution">
    <text evidence="2">The sequence shown here is derived from an EMBL/GenBank/DDBJ whole genome shotgun (WGS) entry which is preliminary data.</text>
</comment>
<dbReference type="AlphaFoldDB" id="A0AA39V515"/>
<evidence type="ECO:0000256" key="1">
    <source>
        <dbReference type="SAM" id="MobiDB-lite"/>
    </source>
</evidence>
<evidence type="ECO:0000313" key="2">
    <source>
        <dbReference type="EMBL" id="KAK0516357.1"/>
    </source>
</evidence>
<feature type="compositionally biased region" description="Basic and acidic residues" evidence="1">
    <location>
        <begin position="256"/>
        <end position="266"/>
    </location>
</feature>
<accession>A0AA39V515</accession>
<evidence type="ECO:0000313" key="3">
    <source>
        <dbReference type="Proteomes" id="UP001166286"/>
    </source>
</evidence>
<organism evidence="2 3">
    <name type="scientific">Cladonia borealis</name>
    <dbReference type="NCBI Taxonomy" id="184061"/>
    <lineage>
        <taxon>Eukaryota</taxon>
        <taxon>Fungi</taxon>
        <taxon>Dikarya</taxon>
        <taxon>Ascomycota</taxon>
        <taxon>Pezizomycotina</taxon>
        <taxon>Lecanoromycetes</taxon>
        <taxon>OSLEUM clade</taxon>
        <taxon>Lecanoromycetidae</taxon>
        <taxon>Lecanorales</taxon>
        <taxon>Lecanorineae</taxon>
        <taxon>Cladoniaceae</taxon>
        <taxon>Cladonia</taxon>
    </lineage>
</organism>
<proteinExistence type="predicted"/>
<feature type="region of interest" description="Disordered" evidence="1">
    <location>
        <begin position="251"/>
        <end position="304"/>
    </location>
</feature>
<dbReference type="EMBL" id="JAFEKC020000002">
    <property type="protein sequence ID" value="KAK0516357.1"/>
    <property type="molecule type" value="Genomic_DNA"/>
</dbReference>
<dbReference type="Proteomes" id="UP001166286">
    <property type="component" value="Unassembled WGS sequence"/>
</dbReference>